<name>A0A369Q797_9SPHI</name>
<keyword evidence="3" id="KW-0175">Coiled coil</keyword>
<proteinExistence type="inferred from homology"/>
<dbReference type="PANTHER" id="PTHR30097:SF4">
    <property type="entry name" value="SLR6042 PROTEIN"/>
    <property type="match status" value="1"/>
</dbReference>
<dbReference type="Proteomes" id="UP000253961">
    <property type="component" value="Unassembled WGS sequence"/>
</dbReference>
<evidence type="ECO:0000259" key="4">
    <source>
        <dbReference type="Pfam" id="PF25954"/>
    </source>
</evidence>
<dbReference type="PROSITE" id="PS51257">
    <property type="entry name" value="PROKAR_LIPOPROTEIN"/>
    <property type="match status" value="1"/>
</dbReference>
<dbReference type="Gene3D" id="2.40.30.170">
    <property type="match status" value="1"/>
</dbReference>
<evidence type="ECO:0000313" key="7">
    <source>
        <dbReference type="EMBL" id="RDC58158.1"/>
    </source>
</evidence>
<keyword evidence="8" id="KW-1185">Reference proteome</keyword>
<dbReference type="PANTHER" id="PTHR30097">
    <property type="entry name" value="CATION EFFLUX SYSTEM PROTEIN CUSB"/>
    <property type="match status" value="1"/>
</dbReference>
<dbReference type="OrthoDB" id="9806939at2"/>
<evidence type="ECO:0000313" key="8">
    <source>
        <dbReference type="Proteomes" id="UP000253961"/>
    </source>
</evidence>
<gene>
    <name evidence="7" type="ORF">DU508_04225</name>
</gene>
<feature type="coiled-coil region" evidence="3">
    <location>
        <begin position="115"/>
        <end position="166"/>
    </location>
</feature>
<dbReference type="Gene3D" id="2.40.50.100">
    <property type="match status" value="1"/>
</dbReference>
<dbReference type="NCBIfam" id="TIGR01730">
    <property type="entry name" value="RND_mfp"/>
    <property type="match status" value="1"/>
</dbReference>
<feature type="domain" description="CzcB-like barrel-sandwich hybrid" evidence="6">
    <location>
        <begin position="74"/>
        <end position="212"/>
    </location>
</feature>
<dbReference type="GO" id="GO:0015679">
    <property type="term" value="P:plasma membrane copper ion transport"/>
    <property type="evidence" value="ECO:0007669"/>
    <property type="project" value="TreeGrafter"/>
</dbReference>
<dbReference type="GO" id="GO:0022857">
    <property type="term" value="F:transmembrane transporter activity"/>
    <property type="evidence" value="ECO:0007669"/>
    <property type="project" value="InterPro"/>
</dbReference>
<dbReference type="FunFam" id="2.40.30.170:FF:000010">
    <property type="entry name" value="Efflux RND transporter periplasmic adaptor subunit"/>
    <property type="match status" value="1"/>
</dbReference>
<reference evidence="7 8" key="1">
    <citation type="submission" date="2018-07" db="EMBL/GenBank/DDBJ databases">
        <title>Pedobacter sp. nov., isolated from soil.</title>
        <authorList>
            <person name="Zhou L.Y."/>
            <person name="Du Z.J."/>
        </authorList>
    </citation>
    <scope>NUCLEOTIDE SEQUENCE [LARGE SCALE GENOMIC DNA]</scope>
    <source>
        <strain evidence="7 8">JDX94</strain>
    </source>
</reference>
<dbReference type="InterPro" id="IPR058792">
    <property type="entry name" value="Beta-barrel_RND_2"/>
</dbReference>
<sequence length="365" mass="40216">MQTIHRNIIRGLIISSISLGFGCNRNKTETTPEKFTITDSLLSRLLIDTVQQANGKTDIIFSAKITANEDRKSELFPMVSGSVNRVNVRLGDQVKAGQTLATVTSAEMAGFDKEVIAANAELKTADRSLKQAEQLYESGLSSAKELEEARNDYQIKKAELKRANSVLKINGGSNTGLYAIKSPLSGFVIEKNVTDNMQLRSDNDKSLFTVADLSNVWAMINIYESDISRVKAGDEVNLSTLSYPEQVFKGKIDKIYNLIDQDSKVMNARVVIPNPDFLLKPGMLGTVKVSASSGIDLPVVNSRAIIFDENKNYVLVLGTDNKVRIQQIEIGRKTADKIYISKGVKAGDRVIASKQVFLFENLKTQ</sequence>
<dbReference type="Pfam" id="PF25954">
    <property type="entry name" value="Beta-barrel_RND_2"/>
    <property type="match status" value="1"/>
</dbReference>
<dbReference type="InterPro" id="IPR058627">
    <property type="entry name" value="MdtA-like_C"/>
</dbReference>
<dbReference type="InterPro" id="IPR058647">
    <property type="entry name" value="BSH_CzcB-like"/>
</dbReference>
<keyword evidence="2" id="KW-0813">Transport</keyword>
<feature type="domain" description="Multidrug resistance protein MdtA-like C-terminal permuted SH3" evidence="5">
    <location>
        <begin position="310"/>
        <end position="353"/>
    </location>
</feature>
<dbReference type="InterPro" id="IPR006143">
    <property type="entry name" value="RND_pump_MFP"/>
</dbReference>
<comment type="similarity">
    <text evidence="1">Belongs to the membrane fusion protein (MFP) (TC 8.A.1) family.</text>
</comment>
<dbReference type="AlphaFoldDB" id="A0A369Q797"/>
<dbReference type="Pfam" id="PF25967">
    <property type="entry name" value="RND-MFP_C"/>
    <property type="match status" value="1"/>
</dbReference>
<protein>
    <submittedName>
        <fullName evidence="7">Efflux RND transporter periplasmic adaptor subunit</fullName>
    </submittedName>
</protein>
<dbReference type="Gene3D" id="1.10.287.470">
    <property type="entry name" value="Helix hairpin bin"/>
    <property type="match status" value="1"/>
</dbReference>
<organism evidence="7 8">
    <name type="scientific">Pedobacter chinensis</name>
    <dbReference type="NCBI Taxonomy" id="2282421"/>
    <lineage>
        <taxon>Bacteria</taxon>
        <taxon>Pseudomonadati</taxon>
        <taxon>Bacteroidota</taxon>
        <taxon>Sphingobacteriia</taxon>
        <taxon>Sphingobacteriales</taxon>
        <taxon>Sphingobacteriaceae</taxon>
        <taxon>Pedobacter</taxon>
    </lineage>
</organism>
<dbReference type="Gene3D" id="2.40.420.20">
    <property type="match status" value="1"/>
</dbReference>
<dbReference type="GO" id="GO:0030313">
    <property type="term" value="C:cell envelope"/>
    <property type="evidence" value="ECO:0007669"/>
    <property type="project" value="TreeGrafter"/>
</dbReference>
<dbReference type="GO" id="GO:0016020">
    <property type="term" value="C:membrane"/>
    <property type="evidence" value="ECO:0007669"/>
    <property type="project" value="InterPro"/>
</dbReference>
<accession>A0A369Q797</accession>
<evidence type="ECO:0000256" key="1">
    <source>
        <dbReference type="ARBA" id="ARBA00009477"/>
    </source>
</evidence>
<dbReference type="Pfam" id="PF25973">
    <property type="entry name" value="BSH_CzcB"/>
    <property type="match status" value="1"/>
</dbReference>
<evidence type="ECO:0000259" key="6">
    <source>
        <dbReference type="Pfam" id="PF25973"/>
    </source>
</evidence>
<comment type="caution">
    <text evidence="7">The sequence shown here is derived from an EMBL/GenBank/DDBJ whole genome shotgun (WGS) entry which is preliminary data.</text>
</comment>
<evidence type="ECO:0000256" key="2">
    <source>
        <dbReference type="ARBA" id="ARBA00022448"/>
    </source>
</evidence>
<dbReference type="SUPFAM" id="SSF111369">
    <property type="entry name" value="HlyD-like secretion proteins"/>
    <property type="match status" value="1"/>
</dbReference>
<dbReference type="RefSeq" id="WP_115401568.1">
    <property type="nucleotide sequence ID" value="NZ_QPKV01000002.1"/>
</dbReference>
<evidence type="ECO:0000256" key="3">
    <source>
        <dbReference type="SAM" id="Coils"/>
    </source>
</evidence>
<evidence type="ECO:0000259" key="5">
    <source>
        <dbReference type="Pfam" id="PF25967"/>
    </source>
</evidence>
<dbReference type="EMBL" id="QPKV01000002">
    <property type="protein sequence ID" value="RDC58158.1"/>
    <property type="molecule type" value="Genomic_DNA"/>
</dbReference>
<feature type="domain" description="CusB-like beta-barrel" evidence="4">
    <location>
        <begin position="215"/>
        <end position="292"/>
    </location>
</feature>
<dbReference type="GO" id="GO:0060003">
    <property type="term" value="P:copper ion export"/>
    <property type="evidence" value="ECO:0007669"/>
    <property type="project" value="TreeGrafter"/>
</dbReference>
<dbReference type="InterPro" id="IPR051909">
    <property type="entry name" value="MFP_Cation_Efflux"/>
</dbReference>